<evidence type="ECO:0000259" key="10">
    <source>
        <dbReference type="PROSITE" id="PS52029"/>
    </source>
</evidence>
<dbReference type="PANTHER" id="PTHR30582:SF24">
    <property type="entry name" value="L,D-TRANSPEPTIDASE ERFK_SRFK-RELATED"/>
    <property type="match status" value="1"/>
</dbReference>
<dbReference type="RefSeq" id="WP_242685261.1">
    <property type="nucleotide sequence ID" value="NZ_CP035512.1"/>
</dbReference>
<dbReference type="STRING" id="195105.CN97_16940"/>
<comment type="similarity">
    <text evidence="2">Belongs to the YkuD family.</text>
</comment>
<dbReference type="GO" id="GO:0071555">
    <property type="term" value="P:cell wall organization"/>
    <property type="evidence" value="ECO:0007669"/>
    <property type="project" value="UniProtKB-UniRule"/>
</dbReference>
<feature type="active site" description="Nucleophile" evidence="9">
    <location>
        <position position="161"/>
    </location>
</feature>
<keyword evidence="4" id="KW-0808">Transferase</keyword>
<keyword evidence="6 9" id="KW-0133">Cell shape</keyword>
<evidence type="ECO:0000256" key="9">
    <source>
        <dbReference type="PROSITE-ProRule" id="PRU01373"/>
    </source>
</evidence>
<keyword evidence="3" id="KW-0328">Glycosyltransferase</keyword>
<dbReference type="SUPFAM" id="SSF141523">
    <property type="entry name" value="L,D-transpeptidase catalytic domain-like"/>
    <property type="match status" value="1"/>
</dbReference>
<protein>
    <recommendedName>
        <fullName evidence="10">L,D-TPase catalytic domain-containing protein</fullName>
    </recommendedName>
</protein>
<dbReference type="InterPro" id="IPR038063">
    <property type="entry name" value="Transpep_catalytic_dom"/>
</dbReference>
<keyword evidence="5" id="KW-0378">Hydrolase</keyword>
<dbReference type="GO" id="GO:0016757">
    <property type="term" value="F:glycosyltransferase activity"/>
    <property type="evidence" value="ECO:0007669"/>
    <property type="project" value="UniProtKB-KW"/>
</dbReference>
<evidence type="ECO:0000256" key="5">
    <source>
        <dbReference type="ARBA" id="ARBA00022801"/>
    </source>
</evidence>
<keyword evidence="7 9" id="KW-0573">Peptidoglycan synthesis</keyword>
<dbReference type="PROSITE" id="PS52029">
    <property type="entry name" value="LD_TPASE"/>
    <property type="match status" value="1"/>
</dbReference>
<comment type="pathway">
    <text evidence="1 9">Cell wall biogenesis; peptidoglycan biosynthesis.</text>
</comment>
<dbReference type="Proteomes" id="UP000028826">
    <property type="component" value="Unassembled WGS sequence"/>
</dbReference>
<dbReference type="Pfam" id="PF03734">
    <property type="entry name" value="YkuD"/>
    <property type="match status" value="1"/>
</dbReference>
<evidence type="ECO:0000256" key="4">
    <source>
        <dbReference type="ARBA" id="ARBA00022679"/>
    </source>
</evidence>
<dbReference type="AlphaFoldDB" id="A0A086Y4Z9"/>
<evidence type="ECO:0000256" key="8">
    <source>
        <dbReference type="ARBA" id="ARBA00023316"/>
    </source>
</evidence>
<dbReference type="EMBL" id="JGYG01000006">
    <property type="protein sequence ID" value="KFI29349.1"/>
    <property type="molecule type" value="Genomic_DNA"/>
</dbReference>
<sequence length="228" mass="25271">MRYISEQTVAMYAAQPDGDMTIPAVNPAWLSDDKVRREVDYWSDEKPGTIIVDPWARYVYFILGDNRAIRYTAAVGKEGRGFAGTAYVPMKREWPRWTPTANMIKREPEVYEPLRGGMEGGLDNPLGARALYLYRNGRDTLYRIHGTPYPWTIGTADSSGCIRLFNQDARDLYDRVETGAKVIVLRRDQFGLGTVPPGTPLPAPPADDLSVAAPEATADTEAGIEAGI</sequence>
<dbReference type="GO" id="GO:0008360">
    <property type="term" value="P:regulation of cell shape"/>
    <property type="evidence" value="ECO:0007669"/>
    <property type="project" value="UniProtKB-UniRule"/>
</dbReference>
<accession>A0A086Y4Z9</accession>
<dbReference type="UniPathway" id="UPA00219"/>
<evidence type="ECO:0000256" key="3">
    <source>
        <dbReference type="ARBA" id="ARBA00022676"/>
    </source>
</evidence>
<feature type="domain" description="L,D-TPase catalytic" evidence="10">
    <location>
        <begin position="48"/>
        <end position="185"/>
    </location>
</feature>
<keyword evidence="8 9" id="KW-0961">Cell wall biogenesis/degradation</keyword>
<comment type="caution">
    <text evidence="11">The sequence shown here is derived from an EMBL/GenBank/DDBJ whole genome shotgun (WGS) entry which is preliminary data.</text>
</comment>
<dbReference type="PANTHER" id="PTHR30582">
    <property type="entry name" value="L,D-TRANSPEPTIDASE"/>
    <property type="match status" value="1"/>
</dbReference>
<dbReference type="GO" id="GO:0005576">
    <property type="term" value="C:extracellular region"/>
    <property type="evidence" value="ECO:0007669"/>
    <property type="project" value="TreeGrafter"/>
</dbReference>
<reference evidence="11 12" key="1">
    <citation type="submission" date="2014-03" db="EMBL/GenBank/DDBJ databases">
        <title>Genome of Haematobacter massiliensis CCUG 47968.</title>
        <authorList>
            <person name="Wang D."/>
            <person name="Wang G."/>
        </authorList>
    </citation>
    <scope>NUCLEOTIDE SEQUENCE [LARGE SCALE GENOMIC DNA]</scope>
    <source>
        <strain evidence="11 12">CCUG 47968</strain>
    </source>
</reference>
<feature type="active site" description="Proton donor/acceptor" evidence="9">
    <location>
        <position position="145"/>
    </location>
</feature>
<keyword evidence="12" id="KW-1185">Reference proteome</keyword>
<dbReference type="Gene3D" id="2.40.440.10">
    <property type="entry name" value="L,D-transpeptidase catalytic domain-like"/>
    <property type="match status" value="1"/>
</dbReference>
<dbReference type="InterPro" id="IPR005490">
    <property type="entry name" value="LD_TPept_cat_dom"/>
</dbReference>
<evidence type="ECO:0000256" key="2">
    <source>
        <dbReference type="ARBA" id="ARBA00005992"/>
    </source>
</evidence>
<dbReference type="FunFam" id="2.40.440.10:FF:000002">
    <property type="entry name" value="L,D-transpeptidase ErfK/SrfK"/>
    <property type="match status" value="1"/>
</dbReference>
<dbReference type="InterPro" id="IPR050979">
    <property type="entry name" value="LD-transpeptidase"/>
</dbReference>
<gene>
    <name evidence="11" type="ORF">CN97_16940</name>
</gene>
<evidence type="ECO:0000256" key="7">
    <source>
        <dbReference type="ARBA" id="ARBA00022984"/>
    </source>
</evidence>
<proteinExistence type="inferred from homology"/>
<dbReference type="GO" id="GO:0071972">
    <property type="term" value="F:peptidoglycan L,D-transpeptidase activity"/>
    <property type="evidence" value="ECO:0007669"/>
    <property type="project" value="TreeGrafter"/>
</dbReference>
<organism evidence="11 12">
    <name type="scientific">Haematobacter massiliensis</name>
    <dbReference type="NCBI Taxonomy" id="195105"/>
    <lineage>
        <taxon>Bacteria</taxon>
        <taxon>Pseudomonadati</taxon>
        <taxon>Pseudomonadota</taxon>
        <taxon>Alphaproteobacteria</taxon>
        <taxon>Rhodobacterales</taxon>
        <taxon>Paracoccaceae</taxon>
        <taxon>Haematobacter</taxon>
    </lineage>
</organism>
<evidence type="ECO:0000256" key="1">
    <source>
        <dbReference type="ARBA" id="ARBA00004752"/>
    </source>
</evidence>
<evidence type="ECO:0000256" key="6">
    <source>
        <dbReference type="ARBA" id="ARBA00022960"/>
    </source>
</evidence>
<evidence type="ECO:0000313" key="12">
    <source>
        <dbReference type="Proteomes" id="UP000028826"/>
    </source>
</evidence>
<evidence type="ECO:0000313" key="11">
    <source>
        <dbReference type="EMBL" id="KFI29349.1"/>
    </source>
</evidence>
<dbReference type="GO" id="GO:0018104">
    <property type="term" value="P:peptidoglycan-protein cross-linking"/>
    <property type="evidence" value="ECO:0007669"/>
    <property type="project" value="TreeGrafter"/>
</dbReference>
<name>A0A086Y4Z9_9RHOB</name>
<dbReference type="CDD" id="cd16913">
    <property type="entry name" value="YkuD_like"/>
    <property type="match status" value="1"/>
</dbReference>
<dbReference type="eggNOG" id="COG1376">
    <property type="taxonomic scope" value="Bacteria"/>
</dbReference>